<dbReference type="NCBIfam" id="NF047352">
    <property type="entry name" value="P_loop_sacsin"/>
    <property type="match status" value="3"/>
</dbReference>
<evidence type="ECO:0000313" key="3">
    <source>
        <dbReference type="Proteomes" id="UP000014500"/>
    </source>
</evidence>
<feature type="domain" description="Sacsin/Nov" evidence="1">
    <location>
        <begin position="2375"/>
        <end position="2604"/>
    </location>
</feature>
<dbReference type="InterPro" id="IPR058210">
    <property type="entry name" value="SACS/Nov_dom"/>
</dbReference>
<dbReference type="HOGENOM" id="CLU_000100_0_0_1"/>
<dbReference type="OMA" id="EVMNAFW"/>
<dbReference type="Proteomes" id="UP000014500">
    <property type="component" value="Unassembled WGS sequence"/>
</dbReference>
<dbReference type="Gene3D" id="1.10.287.110">
    <property type="entry name" value="DnaJ domain"/>
    <property type="match status" value="1"/>
</dbReference>
<dbReference type="PhylomeDB" id="T1J5W4"/>
<dbReference type="PANTHER" id="PTHR46919:SF2">
    <property type="entry name" value="SACSIN"/>
    <property type="match status" value="1"/>
</dbReference>
<dbReference type="EnsemblMetazoa" id="SMAR009022-RA">
    <property type="protein sequence ID" value="SMAR009022-PA"/>
    <property type="gene ID" value="SMAR009022"/>
</dbReference>
<evidence type="ECO:0000259" key="1">
    <source>
        <dbReference type="Pfam" id="PF25794"/>
    </source>
</evidence>
<reference evidence="2" key="2">
    <citation type="submission" date="2015-02" db="UniProtKB">
        <authorList>
            <consortium name="EnsemblMetazoa"/>
        </authorList>
    </citation>
    <scope>IDENTIFICATION</scope>
</reference>
<proteinExistence type="predicted"/>
<dbReference type="SUPFAM" id="SSF55874">
    <property type="entry name" value="ATPase domain of HSP90 chaperone/DNA topoisomerase II/histidine kinase"/>
    <property type="match status" value="3"/>
</dbReference>
<dbReference type="Pfam" id="PF25794">
    <property type="entry name" value="SACS"/>
    <property type="match status" value="3"/>
</dbReference>
<organism evidence="2 3">
    <name type="scientific">Strigamia maritima</name>
    <name type="common">European centipede</name>
    <name type="synonym">Geophilus maritimus</name>
    <dbReference type="NCBI Taxonomy" id="126957"/>
    <lineage>
        <taxon>Eukaryota</taxon>
        <taxon>Metazoa</taxon>
        <taxon>Ecdysozoa</taxon>
        <taxon>Arthropoda</taxon>
        <taxon>Myriapoda</taxon>
        <taxon>Chilopoda</taxon>
        <taxon>Pleurostigmophora</taxon>
        <taxon>Geophilomorpha</taxon>
        <taxon>Linotaeniidae</taxon>
        <taxon>Strigamia</taxon>
    </lineage>
</organism>
<name>T1J5W4_STRMM</name>
<dbReference type="eggNOG" id="ENOG502QQPY">
    <property type="taxonomic scope" value="Eukaryota"/>
</dbReference>
<dbReference type="EMBL" id="JH431868">
    <property type="status" value="NOT_ANNOTATED_CDS"/>
    <property type="molecule type" value="Genomic_DNA"/>
</dbReference>
<feature type="domain" description="Sacsin/Nov" evidence="1">
    <location>
        <begin position="1368"/>
        <end position="1609"/>
    </location>
</feature>
<keyword evidence="3" id="KW-1185">Reference proteome</keyword>
<accession>T1J5W4</accession>
<protein>
    <recommendedName>
        <fullName evidence="1">Sacsin/Nov domain-containing protein</fullName>
    </recommendedName>
</protein>
<reference evidence="3" key="1">
    <citation type="submission" date="2011-05" db="EMBL/GenBank/DDBJ databases">
        <authorList>
            <person name="Richards S.R."/>
            <person name="Qu J."/>
            <person name="Jiang H."/>
            <person name="Jhangiani S.N."/>
            <person name="Agravi P."/>
            <person name="Goodspeed R."/>
            <person name="Gross S."/>
            <person name="Mandapat C."/>
            <person name="Jackson L."/>
            <person name="Mathew T."/>
            <person name="Pu L."/>
            <person name="Thornton R."/>
            <person name="Saada N."/>
            <person name="Wilczek-Boney K.B."/>
            <person name="Lee S."/>
            <person name="Kovar C."/>
            <person name="Wu Y."/>
            <person name="Scherer S.E."/>
            <person name="Worley K.C."/>
            <person name="Muzny D.M."/>
            <person name="Gibbs R."/>
        </authorList>
    </citation>
    <scope>NUCLEOTIDE SEQUENCE</scope>
    <source>
        <strain evidence="3">Brora</strain>
    </source>
</reference>
<evidence type="ECO:0000313" key="2">
    <source>
        <dbReference type="EnsemblMetazoa" id="SMAR009022-PA"/>
    </source>
</evidence>
<dbReference type="STRING" id="126957.T1J5W4"/>
<dbReference type="PANTHER" id="PTHR46919">
    <property type="entry name" value="ZINC FINGER, C3HC4 TYPE (RING FINGER) FAMILY PROTEIN"/>
    <property type="match status" value="1"/>
</dbReference>
<dbReference type="InterPro" id="IPR036869">
    <property type="entry name" value="J_dom_sf"/>
</dbReference>
<sequence length="4348" mass="498684">MDSDEEDFGPTVPPLSVYIQGILNRYPDGGQILKELLQNAEDAGASVVKFMYDKSTYDSNNLFLTNLQDCQGPALCAYNDAEFQECDWKGIQEPQRSHKSDSVLKVGKFGIGFNSVYHVTDIPWLLSGRMLVLMEPSEKLLNGNLRNQVKRRSGFHWNLNNTTHQQEIKGHWEQFVPVDKAACAIQAQNQSFSTRWQFQGTLFRLPFRPKASKMASTVYSDQKIQKSFNEFAVDGAGLLLFLLKVENIELLHMMDNHPAQRQYSVRIASVDSDRVKQEKNNFSKKIINIAESRKKDEKIQQSLENNMHFAIDEVHNGEFKSNQWIVSHFVPNESDAPTAWSLESSVKRLPWVSVAAQVETPNSPKINQTSLGGLFCFLPLPRNSDLVTGLPIHINAYFGISDNRRNLKWPDEDQTRDVDAQWNTALRDEVIPHAYVQLVCYCRDTFDVASYSLWPEMSKVHGRWKLLVDQFYKLLFKRDVLKLSCNGNWTSLNNNIYIDNLKKTCQPDVADAVRYWLNAVLTSYVTAPENVIAGIEYYSSQKNVNYITPAIVRKELNEKCRNWNIGDLEKHVLLLEYFVTKSAIPYDFQLVKNQILNLPLIPLLDGHFGAIYHPQTNKVMYLVSQRHQTFLRSMQNSTIRDEALSEQIVTFLTQISGLKYGVEKIDARNFPTILKSALPDSWKGQKNFNCNLNANTFPDEKWLYDLWKLIRDDYPNDLSLFVGLTILECGQQNGLTNLVALPNQDRSVIFVTGSFSPNLEQLLIAADAIPVPDKVMQQHVALAKYIHVGKINNLIKLLQNCDEEKLKVAINENAAARKELVAFLAKFKHEMPPDGRNILRKLPLFEILLWPSNANKIPAVSIEYCCSKWQSVLAVNFEGLPLHMQVAVPLLDCRKDEYSRLADWLEIKHATKTELANGIINEWNVYDAKSFSLLMLWCMDHVQAWDVKNILKESKFVSSDDGDFHAPKSLIDPNVDELKTFFSEESGKFPSAEYALPRALEFLRGLGLRTSSNDITSDEIMQTAKKIDELGFGATSKRDCFIQILKTHCNKLSTQQMTQMKSLKLFCAKRNAPKDFPSNLPWFGVENKRKCYSAVDLGQEECGFVVGSVMPVLGITLPQVLINGLGFIGIDDIEINLAVSQLKIVSENFHKMQVSNPNFQSIVYKIYKTLSKFSDVQTTLDAQEVDECVWAGNKFLPPIQVVAKWTHYGAGLEPYLYSLPDFLQEESLETLFYSMGVLEDDGPNLGRRVLQEIKNKHEIGPVTEDDSKRDFNYVRSILEILSDNLEENEDVEIPIKKNAVSLTFLPASKCKFNDSGAYDILEGYEDDDDDDDSEIILVHNDLPSDLCKKLNVPLLSSAVLEAEVFEQREDIVQRLKNIIAEYPAGDTIFQELIQNADDAKATEIGFLLDMRENGQWRRSVLWKASGMEKFQGPALWVFNDAVFSNDDFTNILSLGGATKCSQSEKIGTFGVGFNSVYNVTDIPSFVSRNYLVFFDPQKLCIPNTTGIKFDLMKKTNKLKHFSDQFSPYKDVFGCDLSYQHQGASYPNTLFRLPLRDDEMAEKSKLCNRTYNMKRLLQNFAETRNYVMLFLQHVETLNVRYLSSGGGSPQNAPTVLSIRKVMQLIHPNVEPQETFTNAVKRSINENLFVSLHRCSLVTMNITNNNNSENFMPIMENFGLSWIVQWSATAGEAYQLAATSENEDAGLMPAVAMAVCVKDVDNNKRKIETITGNLFCYLPLPIASGLPFHVHAPFALSSNRRHLWTESNKDESTLKTLWNEALKKDALVECFIELLQAIKRFDEADQLLDYQFDSLWPRHCQVKSDFSAFVTGVYDKLLTTNENLWKTQDGRWVGFSQAHFLMLSPHWSKDFVEKARKVLQISLGIHKPTDGLVLLSPEVQSTVEMLFRDQLSSRSYTDETFFETIFFPNLHHYEADLANFILLEILKGNNGQKSFMKKLLQENCCIPSSPNGDKRLAPRDLVDPQSEIHQLYDEKDEKFPYNLFRDPEIRNKLISLGMRTSPTGEMLVDRAKTIQGLVDNEEAKCRSNLILKNLADIGEADDSWYKCFLDIPFMVSLQRPANWPLPWYDDGDIICTPKELTYKSHQNLICFVSRIWDDKGLAPDKKLRLNYHLNLNSAPGVESDTTQLEILEQVNLTNFSKPQFDLAQRVATDCLKLLGKSSSPVLLDRIMAMKTIFIKPVGAVSYNVVCSQQLEANYAPYLFSIKDSAYEECLDLLHTCEVRKSFTINDYIDALKKIQKDYGADRLSNPALQIALSFCTKISNLVKSSPNEEYNREELLLPDINGVLTLASDLTFWELRVDEIPDELMTDANFCNRNIPRDAALSLGVQLQRTMVLEKFSNPFFEDEDGEAYGQYEDLTTRIKNILTEYSNKSDVISEMIQNADDAKATEIHFILDERQLPTNPKTLLSDNWQDLQGPALIVYNNKPFREKDFDGLQKLGLGSKRDDPELTGKYGIGFNTVYNLTDVPMFVSNGEKLCILDPHRSYLPNTRVTKPGKLYTMTEHFKTIWSDVLLGFKPPVANLDFAQSTVFRLPLRKLKSKIGEPISVEETKNMLNQFKKNAKDFLMFLRNVEKIQITFIDAKKNVANDVVYYCEMSDEDRQKKIDFFQSIYNNEQLNDDAMVQYNLRLYDPFKRDCEEWLVLQRMSCMKNAVPDILTKMMTKKTLIASPMVGIATCSSSYNKISKVYTTLPLPGNVALPVHINAKFILDSGRKHIYLHNDGSDNYKTEWNTYLIVNVLAPLYVQALESLKENLGANWNNTKNKELQEALARKYQIYFPVAANVGQIELLLLKQVYQLIHAGNLKLLFGVILSKDSTRQLLWLSISEGILDFLDEEFGATILKPVKKLDCIESILEKVNFPKFHQGFHNVMKQLSVDLKFASKSITPGLVAEHMKKVDDDVLILPPNIQKQKHVENAQKFMLPLVRTDAQNLPTELRNTVLYEDEMRYCLSYILTDKKIDLNKIPLLLTADDIVRRLSSNYELYQSQFSHLLPSQGQFFCSSKLKVDSTLPETFCQKFTVSSIAKHINVELPHLENVEKLEIDQIENLIWQILTFLSNFDYPRLDHEASFQLYLIQYIRPLENWALLPVSITNAQNQEKNYLVSLKNAPLAVYHTTWSNSQVLGVLRKLGCMFTNVDKIIQSTVSTFGTVSTYGAVSTFFNNLCVTTDDSTKVVNLLYAVCNNEIQDAAINRINEVEKLILLEYIISKYSLSEQNLNAKWSDINKIKSLPLFQTMEGNSTTLNDPFQTYISCDGEIEGAELDKLMSLEKIVFLKSKLSNKAEFCKSMSIKVLRPADVYKDYIIPCLEKFNMKSVIKHMKWIKTKWIYDKKLCEQLGSKPLIEATLGRLKAVNGFYDEKIRRTFGSMMSKEEFIPQSFWTVVEEECGSRDLNSWKSFFEKLGLKTKIGSERFLELAIQLEENKSMDETILEKDSKLLVNYLMTERELYKNAELLNNLSTVKFVFAHNVGDGLNQLYKQDIQLTGLVCFRNSIVENQERVCWSVCKLLPSWSTKFIGKAAKHLGYCKSPKIHHVVTHVENIYQKLQPQKYVEMKRENINSDEAIGSLREVTKALFNFFDQNIDEFDENLLAKMKNVPCVLVEGGRKLVCPNQVATDSFDECPPFLYILPEEMFPFIKVLQKFGTERKVVCQHYISALKMLHSMFSDAPIQNPNMKNSLKNVYVGFLNQLIQMGPEKVNEEILYLPDENSCLQKSTEILVFTENPRDLVTMAIPGKKWNTLMIQNIDIPLIKCADALMRLPLIIRPTSFKQFVNEILNEDCEICTEEFCEHSYNIKRMFQNPLFVNVMIKLIKAFGMHLEGSPPKPDEFAASFKQVRVQCYKELKMTRYMRETNESLGEAIIPTFWRKTEDNESEFLVMHDASEIKESFADNLLSMLKLLCPMRAGLHESFCCAILEKLNLITQTESLKNISRRHLEEYDVKENYLPQLGSLVNEDLIALFNRDSCYHYEPFDYVVCPVNVNDEENMVYIFGRIVKEVEKSQSSRFLRWFLVDIGEAEPEERSTLYIYKFISVDEMEVDMKNAMPMQPFQFQDENQSSMKFSQNVEEMFEEVSEQLETYWKLTGADKKTAIKRMYLYWHPDKNPRVQTDYCTEVFKHLLNEIERMEKGIQRKSKGKKKHKGEFFGNEYFTQWDNQAQREKTRRQDYYERAAGSNSWDQFSSSTRESGVPPAFAKSCNLIAKLWYKQAKCDLDLALREAESENPCYEWVFYKHYQVARKCMIAMLLTRSTCENQNANLMELALDVSAAFGAERGDICNVIRFMIRNGVDEVRTINPRFGKTPHDNYQQSHDCVQQVGVRAKELVKMAESAVEN</sequence>
<dbReference type="Gene3D" id="1.20.120.330">
    <property type="entry name" value="Nucleotidyltransferases domain 2"/>
    <property type="match status" value="1"/>
</dbReference>
<feature type="domain" description="Sacsin/Nov" evidence="1">
    <location>
        <begin position="14"/>
        <end position="258"/>
    </location>
</feature>
<dbReference type="InterPro" id="IPR036890">
    <property type="entry name" value="HATPase_C_sf"/>
</dbReference>